<evidence type="ECO:0000256" key="1">
    <source>
        <dbReference type="SAM" id="SignalP"/>
    </source>
</evidence>
<evidence type="ECO:0000313" key="2">
    <source>
        <dbReference type="EMBL" id="MBO2008078.1"/>
    </source>
</evidence>
<comment type="caution">
    <text evidence="2">The sequence shown here is derived from an EMBL/GenBank/DDBJ whole genome shotgun (WGS) entry which is preliminary data.</text>
</comment>
<organism evidence="2 3">
    <name type="scientific">Hymenobacter negativus</name>
    <dbReference type="NCBI Taxonomy" id="2795026"/>
    <lineage>
        <taxon>Bacteria</taxon>
        <taxon>Pseudomonadati</taxon>
        <taxon>Bacteroidota</taxon>
        <taxon>Cytophagia</taxon>
        <taxon>Cytophagales</taxon>
        <taxon>Hymenobacteraceae</taxon>
        <taxon>Hymenobacter</taxon>
    </lineage>
</organism>
<dbReference type="RefSeq" id="WP_208173597.1">
    <property type="nucleotide sequence ID" value="NZ_JAGETZ010000001.1"/>
</dbReference>
<feature type="signal peptide" evidence="1">
    <location>
        <begin position="1"/>
        <end position="27"/>
    </location>
</feature>
<gene>
    <name evidence="2" type="ORF">J4E00_03390</name>
</gene>
<dbReference type="Proteomes" id="UP000664369">
    <property type="component" value="Unassembled WGS sequence"/>
</dbReference>
<name>A0ABS3QAU4_9BACT</name>
<keyword evidence="1" id="KW-0732">Signal</keyword>
<feature type="chain" id="PRO_5047093762" evidence="1">
    <location>
        <begin position="28"/>
        <end position="326"/>
    </location>
</feature>
<proteinExistence type="predicted"/>
<dbReference type="EMBL" id="JAGETZ010000001">
    <property type="protein sequence ID" value="MBO2008078.1"/>
    <property type="molecule type" value="Genomic_DNA"/>
</dbReference>
<evidence type="ECO:0000313" key="3">
    <source>
        <dbReference type="Proteomes" id="UP000664369"/>
    </source>
</evidence>
<keyword evidence="3" id="KW-1185">Reference proteome</keyword>
<reference evidence="2 3" key="1">
    <citation type="submission" date="2021-03" db="EMBL/GenBank/DDBJ databases">
        <authorList>
            <person name="Kim M.K."/>
        </authorList>
    </citation>
    <scope>NUCLEOTIDE SEQUENCE [LARGE SCALE GENOMIC DNA]</scope>
    <source>
        <strain evidence="2 3">BT442</strain>
    </source>
</reference>
<protein>
    <submittedName>
        <fullName evidence="2">Uncharacterized protein</fullName>
    </submittedName>
</protein>
<sequence length="326" mass="37097">MLNSTPLRSSRVSLVACLAGAWLVSMAAAHPATASPNPGRPALDSALTRRAYALGPELERAEWDEFSQTLRYRTQPVWAGIGNHAVGLRGRNLYCPNNLSVGERNQLGFNQWVKYKSTGYGWTPNSALMQFSHLQFDLKPRNRGHWKTTAGLRQLNNYMDDLDLERRAVEYERLSMVLREKASKMRKLEQALPVLVFTLSDNGQVVGVGVDATRTKTKLSSRSRGLLLKAVRNERFRLPARQYQVTTKKTNFQPMTVHPLEQPRPFREKLARLALGYRARQVVGGVAWVSRPVVLPLRGLLYRKTVLHGRCGETRIEWIPRFWGRH</sequence>
<accession>A0ABS3QAU4</accession>